<keyword evidence="2" id="KW-1133">Transmembrane helix</keyword>
<evidence type="ECO:0000256" key="2">
    <source>
        <dbReference type="SAM" id="Phobius"/>
    </source>
</evidence>
<keyword evidence="2" id="KW-0812">Transmembrane</keyword>
<dbReference type="EMBL" id="JBGMDY010000004">
    <property type="protein sequence ID" value="KAL2338028.1"/>
    <property type="molecule type" value="Genomic_DNA"/>
</dbReference>
<sequence length="201" mass="22379">MKIPVGTICRKVSIRPRAETVHTNHSSDKQEYLIHPLSSLVLARLKAKGMTRLIFFLFFVGLELDLLSICRFSSIAFTIVVVIISFPFVLALASPSSFLQFVVFTGVGKSKKPARSTKKSKLDKDPPNPEPAKAGKIPRKKGDGGIALCHRRSATSKNKLLIWVATLKHQKVKDLKKVVSMSDRHERYVNTIMASYATMLS</sequence>
<gene>
    <name evidence="3" type="ORF">Fmac_012474</name>
</gene>
<evidence type="ECO:0000313" key="3">
    <source>
        <dbReference type="EMBL" id="KAL2338028.1"/>
    </source>
</evidence>
<organism evidence="3 4">
    <name type="scientific">Flemingia macrophylla</name>
    <dbReference type="NCBI Taxonomy" id="520843"/>
    <lineage>
        <taxon>Eukaryota</taxon>
        <taxon>Viridiplantae</taxon>
        <taxon>Streptophyta</taxon>
        <taxon>Embryophyta</taxon>
        <taxon>Tracheophyta</taxon>
        <taxon>Spermatophyta</taxon>
        <taxon>Magnoliopsida</taxon>
        <taxon>eudicotyledons</taxon>
        <taxon>Gunneridae</taxon>
        <taxon>Pentapetalae</taxon>
        <taxon>rosids</taxon>
        <taxon>fabids</taxon>
        <taxon>Fabales</taxon>
        <taxon>Fabaceae</taxon>
        <taxon>Papilionoideae</taxon>
        <taxon>50 kb inversion clade</taxon>
        <taxon>NPAAA clade</taxon>
        <taxon>indigoferoid/millettioid clade</taxon>
        <taxon>Phaseoleae</taxon>
        <taxon>Flemingia</taxon>
    </lineage>
</organism>
<accession>A0ABD1MRA2</accession>
<keyword evidence="4" id="KW-1185">Reference proteome</keyword>
<keyword evidence="2" id="KW-0472">Membrane</keyword>
<evidence type="ECO:0000256" key="1">
    <source>
        <dbReference type="SAM" id="MobiDB-lite"/>
    </source>
</evidence>
<protein>
    <submittedName>
        <fullName evidence="3">Uncharacterized protein</fullName>
    </submittedName>
</protein>
<proteinExistence type="predicted"/>
<dbReference type="AlphaFoldDB" id="A0ABD1MRA2"/>
<name>A0ABD1MRA2_9FABA</name>
<feature type="region of interest" description="Disordered" evidence="1">
    <location>
        <begin position="111"/>
        <end position="145"/>
    </location>
</feature>
<feature type="transmembrane region" description="Helical" evidence="2">
    <location>
        <begin position="53"/>
        <end position="69"/>
    </location>
</feature>
<evidence type="ECO:0000313" key="4">
    <source>
        <dbReference type="Proteomes" id="UP001603857"/>
    </source>
</evidence>
<reference evidence="3 4" key="1">
    <citation type="submission" date="2024-08" db="EMBL/GenBank/DDBJ databases">
        <title>Insights into the chromosomal genome structure of Flemingia macrophylla.</title>
        <authorList>
            <person name="Ding Y."/>
            <person name="Zhao Y."/>
            <person name="Bi W."/>
            <person name="Wu M."/>
            <person name="Zhao G."/>
            <person name="Gong Y."/>
            <person name="Li W."/>
            <person name="Zhang P."/>
        </authorList>
    </citation>
    <scope>NUCLEOTIDE SEQUENCE [LARGE SCALE GENOMIC DNA]</scope>
    <source>
        <strain evidence="3">DYQJB</strain>
        <tissue evidence="3">Leaf</tissue>
    </source>
</reference>
<feature type="transmembrane region" description="Helical" evidence="2">
    <location>
        <begin position="75"/>
        <end position="108"/>
    </location>
</feature>
<dbReference type="Proteomes" id="UP001603857">
    <property type="component" value="Unassembled WGS sequence"/>
</dbReference>
<comment type="caution">
    <text evidence="3">The sequence shown here is derived from an EMBL/GenBank/DDBJ whole genome shotgun (WGS) entry which is preliminary data.</text>
</comment>